<dbReference type="PROSITE" id="PS01127">
    <property type="entry name" value="EF_TS_2"/>
    <property type="match status" value="1"/>
</dbReference>
<keyword evidence="3 6" id="KW-0251">Elongation factor</keyword>
<evidence type="ECO:0000313" key="12">
    <source>
        <dbReference type="Proteomes" id="UP000029738"/>
    </source>
</evidence>
<feature type="region of interest" description="Involved in Mg(2+) ion dislocation from EF-Tu" evidence="6">
    <location>
        <begin position="82"/>
        <end position="85"/>
    </location>
</feature>
<evidence type="ECO:0000313" key="11">
    <source>
        <dbReference type="EMBL" id="KIE08876.1"/>
    </source>
</evidence>
<proteinExistence type="inferred from homology"/>
<dbReference type="InterPro" id="IPR018101">
    <property type="entry name" value="Transl_elong_Ts_CS"/>
</dbReference>
<dbReference type="InterPro" id="IPR036402">
    <property type="entry name" value="EF-Ts_dimer_sf"/>
</dbReference>
<dbReference type="Proteomes" id="UP000029738">
    <property type="component" value="Unassembled WGS sequence"/>
</dbReference>
<dbReference type="InterPro" id="IPR009060">
    <property type="entry name" value="UBA-like_sf"/>
</dbReference>
<dbReference type="Pfam" id="PF25025">
    <property type="entry name" value="EF-Ts_N"/>
    <property type="match status" value="1"/>
</dbReference>
<evidence type="ECO:0000256" key="8">
    <source>
        <dbReference type="RuleBase" id="RU000643"/>
    </source>
</evidence>
<dbReference type="OrthoDB" id="9808348at2"/>
<dbReference type="SUPFAM" id="SSF54713">
    <property type="entry name" value="Elongation factor Ts (EF-Ts), dimerisation domain"/>
    <property type="match status" value="2"/>
</dbReference>
<name>A0A0C1N8G4_9CYAN</name>
<dbReference type="PANTHER" id="PTHR11741:SF10">
    <property type="entry name" value="POLYPROTEIN OF EF-TS, CHLOROPLASTIC"/>
    <property type="match status" value="1"/>
</dbReference>
<keyword evidence="12" id="KW-1185">Reference proteome</keyword>
<feature type="domain" description="Translation elongation factor EFTs/EF1B dimerisation" evidence="9">
    <location>
        <begin position="73"/>
        <end position="294"/>
    </location>
</feature>
<evidence type="ECO:0000256" key="2">
    <source>
        <dbReference type="ARBA" id="ARBA00016956"/>
    </source>
</evidence>
<evidence type="ECO:0000256" key="5">
    <source>
        <dbReference type="ARBA" id="ARBA00025453"/>
    </source>
</evidence>
<organism evidence="11">
    <name type="scientific">Tolypothrix bouteillei VB521301</name>
    <dbReference type="NCBI Taxonomy" id="1479485"/>
    <lineage>
        <taxon>Bacteria</taxon>
        <taxon>Bacillati</taxon>
        <taxon>Cyanobacteriota</taxon>
        <taxon>Cyanophyceae</taxon>
        <taxon>Nostocales</taxon>
        <taxon>Tolypothrichaceae</taxon>
        <taxon>Tolypothrix</taxon>
    </lineage>
</organism>
<dbReference type="GO" id="GO:0003746">
    <property type="term" value="F:translation elongation factor activity"/>
    <property type="evidence" value="ECO:0007669"/>
    <property type="project" value="UniProtKB-UniRule"/>
</dbReference>
<dbReference type="EMBL" id="JHEG02000058">
    <property type="protein sequence ID" value="KIE08876.1"/>
    <property type="molecule type" value="Genomic_DNA"/>
</dbReference>
<protein>
    <recommendedName>
        <fullName evidence="2 6">Elongation factor Ts</fullName>
        <shortName evidence="6">EF-Ts</shortName>
    </recommendedName>
</protein>
<dbReference type="STRING" id="1479485.DA73_0230730"/>
<dbReference type="NCBIfam" id="TIGR00116">
    <property type="entry name" value="tsf"/>
    <property type="match status" value="1"/>
</dbReference>
<dbReference type="CDD" id="cd14275">
    <property type="entry name" value="UBA_EF-Ts"/>
    <property type="match status" value="1"/>
</dbReference>
<dbReference type="PROSITE" id="PS01126">
    <property type="entry name" value="EF_TS_1"/>
    <property type="match status" value="1"/>
</dbReference>
<dbReference type="SUPFAM" id="SSF46934">
    <property type="entry name" value="UBA-like"/>
    <property type="match status" value="1"/>
</dbReference>
<dbReference type="AlphaFoldDB" id="A0A0C1N8G4"/>
<evidence type="ECO:0000256" key="4">
    <source>
        <dbReference type="ARBA" id="ARBA00022917"/>
    </source>
</evidence>
<dbReference type="PANTHER" id="PTHR11741">
    <property type="entry name" value="ELONGATION FACTOR TS"/>
    <property type="match status" value="1"/>
</dbReference>
<evidence type="ECO:0000256" key="6">
    <source>
        <dbReference type="HAMAP-Rule" id="MF_00050"/>
    </source>
</evidence>
<dbReference type="InterPro" id="IPR001816">
    <property type="entry name" value="Transl_elong_EFTs/EF1B"/>
</dbReference>
<keyword evidence="4 6" id="KW-0648">Protein biosynthesis</keyword>
<dbReference type="InterPro" id="IPR014039">
    <property type="entry name" value="Transl_elong_EFTs/EF1B_dimer"/>
</dbReference>
<gene>
    <name evidence="6" type="primary">tsf</name>
    <name evidence="11" type="ORF">DA73_0230730</name>
    <name evidence="10" type="ORF">DA73_0400008225</name>
</gene>
<evidence type="ECO:0000259" key="9">
    <source>
        <dbReference type="Pfam" id="PF00889"/>
    </source>
</evidence>
<comment type="caution">
    <text evidence="11">The sequence shown here is derived from an EMBL/GenBank/DDBJ whole genome shotgun (WGS) entry which is preliminary data.</text>
</comment>
<evidence type="ECO:0000256" key="1">
    <source>
        <dbReference type="ARBA" id="ARBA00005532"/>
    </source>
</evidence>
<dbReference type="Pfam" id="PF00889">
    <property type="entry name" value="EF_TS"/>
    <property type="match status" value="1"/>
</dbReference>
<comment type="subcellular location">
    <subcellularLocation>
        <location evidence="6 8">Cytoplasm</location>
    </subcellularLocation>
</comment>
<evidence type="ECO:0000256" key="3">
    <source>
        <dbReference type="ARBA" id="ARBA00022768"/>
    </source>
</evidence>
<sequence>MAEISAKIVQELRQKTGAGMMDCKKALQQTDGDVEKAIEWLRQKGIAKAEKGAGRIAAEGLVDNYIQPGGSVGVVIEVNCQTDFVARNDAFKALVQNLAKQAANADSVESLLTQPYIEDQSVKVEDYLKQTIAQLGENIQVRRFTKFDLAEGTQGVIDSYIHTGGRVGVLVELNSQAEAGAGNEHLQTLARNVAMQIAACPNVEYVNVDEIPANVVQKEKDIEMGRDDLGNKPQNIKEKIVQGRIEKRLKEMTLLDQPYIRDQSITVEELIKQSAKQVGGSVQVRRFTRYVLGEGIEKQESNFAEEVAAQMGTK</sequence>
<dbReference type="Gene3D" id="1.10.8.10">
    <property type="entry name" value="DNA helicase RuvA subunit, C-terminal domain"/>
    <property type="match status" value="1"/>
</dbReference>
<dbReference type="FunFam" id="1.10.286.20:FF:000001">
    <property type="entry name" value="Elongation factor Ts"/>
    <property type="match status" value="1"/>
</dbReference>
<dbReference type="HAMAP" id="MF_00050">
    <property type="entry name" value="EF_Ts"/>
    <property type="match status" value="1"/>
</dbReference>
<dbReference type="Gene3D" id="3.30.479.20">
    <property type="entry name" value="Elongation factor Ts, dimerisation domain"/>
    <property type="match status" value="2"/>
</dbReference>
<dbReference type="FunFam" id="1.10.8.10:FF:000001">
    <property type="entry name" value="Elongation factor Ts"/>
    <property type="match status" value="1"/>
</dbReference>
<dbReference type="Gene3D" id="1.10.286.20">
    <property type="match status" value="1"/>
</dbReference>
<reference evidence="11" key="1">
    <citation type="journal article" date="2015" name="Genome Announc.">
        <title>Draft Genome Sequence of Tolypothrix boutellei Strain VB521301.</title>
        <authorList>
            <person name="Chandrababunaidu M.M."/>
            <person name="Singh D."/>
            <person name="Sen D."/>
            <person name="Bhan S."/>
            <person name="Das S."/>
            <person name="Gupta A."/>
            <person name="Adhikary S.P."/>
            <person name="Tripathy S."/>
        </authorList>
    </citation>
    <scope>NUCLEOTIDE SEQUENCE</scope>
    <source>
        <strain evidence="11">VB521301</strain>
    </source>
</reference>
<dbReference type="GO" id="GO:0005737">
    <property type="term" value="C:cytoplasm"/>
    <property type="evidence" value="ECO:0007669"/>
    <property type="project" value="UniProtKB-SubCell"/>
</dbReference>
<evidence type="ECO:0000256" key="7">
    <source>
        <dbReference type="RuleBase" id="RU000642"/>
    </source>
</evidence>
<dbReference type="RefSeq" id="WP_038084123.1">
    <property type="nucleotide sequence ID" value="NZ_JHEG04000001.1"/>
</dbReference>
<comment type="function">
    <text evidence="5 6 7">Associates with the EF-Tu.GDP complex and induces the exchange of GDP to GTP. It remains bound to the aminoacyl-tRNA.EF-Tu.GTP complex up to the GTP hydrolysis stage on the ribosome.</text>
</comment>
<reference evidence="10" key="2">
    <citation type="submission" date="2019-11" db="EMBL/GenBank/DDBJ databases">
        <title>Improved Assembly of Tolypothrix boutellei genome.</title>
        <authorList>
            <person name="Sarangi A.N."/>
            <person name="Mukherjee M."/>
            <person name="Ghosh S."/>
            <person name="Singh D."/>
            <person name="Das A."/>
            <person name="Kant S."/>
            <person name="Prusty A."/>
            <person name="Tripathy S."/>
        </authorList>
    </citation>
    <scope>NUCLEOTIDE SEQUENCE</scope>
    <source>
        <strain evidence="10">VB521301</strain>
    </source>
</reference>
<keyword evidence="6" id="KW-0963">Cytoplasm</keyword>
<evidence type="ECO:0000313" key="10">
    <source>
        <dbReference type="EMBL" id="KAF3885443.1"/>
    </source>
</evidence>
<dbReference type="EMBL" id="JHEG04000001">
    <property type="protein sequence ID" value="KAF3885443.1"/>
    <property type="molecule type" value="Genomic_DNA"/>
</dbReference>
<accession>A0A0C1N8G4</accession>
<comment type="similarity">
    <text evidence="1 6 7">Belongs to the EF-Ts family.</text>
</comment>